<dbReference type="PROSITE" id="PS50103">
    <property type="entry name" value="ZF_C3H1"/>
    <property type="match status" value="1"/>
</dbReference>
<name>A0A9P8T0Q4_9ASCO</name>
<sequence>MVDTNKSPTNKSDQSSAEPSVCKYFQKGNCRFGAKCALAHILPDGRRVNGKPAKPVRARTSTSSFSSDSGDQWTRPKQGQYTPQLTQSIWSSSSVGSGKGFGSSFYTSVSTVNDTAVESDDNMDSMEDFVPGSLSDLLTAEELRRRSKPTEDTIVDRSEFTEFRNRMERLERTGHTEHGVWEMQFVMDIVLDLLVGVVEPVLLQSLLLFLKSLQLSADVRVQKVVHVAAVQDLRHHVVLPLVVVQKILVLQVDVVNTGTPIFGLDVTCKTPSVRIGWVVAGHLLGSLGHKRSTLDVVSGLRSGNVDLVQHVVHSGGSLELLLDSRREQLLTGLVSHPHHVLLVVAGRLHDLDSRHLQHGFQQSSLRLIHVIHADDVRLVHHHKHRLVGKQRLDRVEQLDLGLDAETTLLRKIHEIQDTRPQMRNRIDTLHLDVVHLLCRTVQDTRGVNGLETQVLVVEMTHVQRLGGERVRLHLDVGLGDASEETGLTNVGVTAN</sequence>
<dbReference type="InterPro" id="IPR041367">
    <property type="entry name" value="Znf-CCCH_4"/>
</dbReference>
<reference evidence="7" key="2">
    <citation type="submission" date="2021-01" db="EMBL/GenBank/DDBJ databases">
        <authorList>
            <person name="Schikora-Tamarit M.A."/>
        </authorList>
    </citation>
    <scope>NUCLEOTIDE SEQUENCE</scope>
    <source>
        <strain evidence="7">CBS6075</strain>
    </source>
</reference>
<accession>A0A9P8T0Q4</accession>
<feature type="domain" description="C3H1-type" evidence="6">
    <location>
        <begin position="16"/>
        <end position="43"/>
    </location>
</feature>
<protein>
    <recommendedName>
        <fullName evidence="6">C3H1-type domain-containing protein</fullName>
    </recommendedName>
</protein>
<dbReference type="OrthoDB" id="3996767at2759"/>
<dbReference type="AlphaFoldDB" id="A0A9P8T0Q4"/>
<reference evidence="7" key="1">
    <citation type="journal article" date="2021" name="Open Biol.">
        <title>Shared evolutionary footprints suggest mitochondrial oxidative damage underlies multiple complex I losses in fungi.</title>
        <authorList>
            <person name="Schikora-Tamarit M.A."/>
            <person name="Marcet-Houben M."/>
            <person name="Nosek J."/>
            <person name="Gabaldon T."/>
        </authorList>
    </citation>
    <scope>NUCLEOTIDE SEQUENCE</scope>
    <source>
        <strain evidence="7">CBS6075</strain>
    </source>
</reference>
<organism evidence="7 8">
    <name type="scientific">Ogataea philodendri</name>
    <dbReference type="NCBI Taxonomy" id="1378263"/>
    <lineage>
        <taxon>Eukaryota</taxon>
        <taxon>Fungi</taxon>
        <taxon>Dikarya</taxon>
        <taxon>Ascomycota</taxon>
        <taxon>Saccharomycotina</taxon>
        <taxon>Pichiomycetes</taxon>
        <taxon>Pichiales</taxon>
        <taxon>Pichiaceae</taxon>
        <taxon>Ogataea</taxon>
    </lineage>
</organism>
<dbReference type="Pfam" id="PF18044">
    <property type="entry name" value="zf-CCCH_4"/>
    <property type="match status" value="1"/>
</dbReference>
<evidence type="ECO:0000256" key="1">
    <source>
        <dbReference type="ARBA" id="ARBA00022723"/>
    </source>
</evidence>
<gene>
    <name evidence="7" type="ORF">OGAPHI_006821</name>
</gene>
<feature type="compositionally biased region" description="Low complexity" evidence="5">
    <location>
        <begin position="60"/>
        <end position="69"/>
    </location>
</feature>
<feature type="compositionally biased region" description="Polar residues" evidence="5">
    <location>
        <begin position="70"/>
        <end position="83"/>
    </location>
</feature>
<proteinExistence type="predicted"/>
<evidence type="ECO:0000256" key="3">
    <source>
        <dbReference type="ARBA" id="ARBA00022833"/>
    </source>
</evidence>
<dbReference type="SMART" id="SM00356">
    <property type="entry name" value="ZnF_C3H1"/>
    <property type="match status" value="1"/>
</dbReference>
<feature type="zinc finger region" description="C3H1-type" evidence="4">
    <location>
        <begin position="16"/>
        <end position="43"/>
    </location>
</feature>
<dbReference type="Proteomes" id="UP000769157">
    <property type="component" value="Unassembled WGS sequence"/>
</dbReference>
<dbReference type="GO" id="GO:0008270">
    <property type="term" value="F:zinc ion binding"/>
    <property type="evidence" value="ECO:0007669"/>
    <property type="project" value="UniProtKB-KW"/>
</dbReference>
<evidence type="ECO:0000313" key="7">
    <source>
        <dbReference type="EMBL" id="KAH3661414.1"/>
    </source>
</evidence>
<keyword evidence="1 4" id="KW-0479">Metal-binding</keyword>
<evidence type="ECO:0000256" key="5">
    <source>
        <dbReference type="SAM" id="MobiDB-lite"/>
    </source>
</evidence>
<keyword evidence="3 4" id="KW-0862">Zinc</keyword>
<evidence type="ECO:0000313" key="8">
    <source>
        <dbReference type="Proteomes" id="UP000769157"/>
    </source>
</evidence>
<comment type="caution">
    <text evidence="7">The sequence shown here is derived from an EMBL/GenBank/DDBJ whole genome shotgun (WGS) entry which is preliminary data.</text>
</comment>
<dbReference type="EMBL" id="JAEUBE010000487">
    <property type="protein sequence ID" value="KAH3661414.1"/>
    <property type="molecule type" value="Genomic_DNA"/>
</dbReference>
<evidence type="ECO:0000256" key="2">
    <source>
        <dbReference type="ARBA" id="ARBA00022771"/>
    </source>
</evidence>
<evidence type="ECO:0000259" key="6">
    <source>
        <dbReference type="PROSITE" id="PS50103"/>
    </source>
</evidence>
<dbReference type="GeneID" id="70238785"/>
<dbReference type="Gene3D" id="4.10.1000.10">
    <property type="entry name" value="Zinc finger, CCCH-type"/>
    <property type="match status" value="1"/>
</dbReference>
<dbReference type="InterPro" id="IPR000571">
    <property type="entry name" value="Znf_CCCH"/>
</dbReference>
<evidence type="ECO:0000256" key="4">
    <source>
        <dbReference type="PROSITE-ProRule" id="PRU00723"/>
    </source>
</evidence>
<feature type="region of interest" description="Disordered" evidence="5">
    <location>
        <begin position="45"/>
        <end position="83"/>
    </location>
</feature>
<dbReference type="RefSeq" id="XP_046058538.1">
    <property type="nucleotide sequence ID" value="XM_046208148.1"/>
</dbReference>
<keyword evidence="8" id="KW-1185">Reference proteome</keyword>
<keyword evidence="2 4" id="KW-0863">Zinc-finger</keyword>